<dbReference type="EMBL" id="CAUYUJ010017713">
    <property type="protein sequence ID" value="CAK0877198.1"/>
    <property type="molecule type" value="Genomic_DNA"/>
</dbReference>
<proteinExistence type="predicted"/>
<evidence type="ECO:0000256" key="1">
    <source>
        <dbReference type="SAM" id="MobiDB-lite"/>
    </source>
</evidence>
<organism evidence="3 4">
    <name type="scientific">Prorocentrum cordatum</name>
    <dbReference type="NCBI Taxonomy" id="2364126"/>
    <lineage>
        <taxon>Eukaryota</taxon>
        <taxon>Sar</taxon>
        <taxon>Alveolata</taxon>
        <taxon>Dinophyceae</taxon>
        <taxon>Prorocentrales</taxon>
        <taxon>Prorocentraceae</taxon>
        <taxon>Prorocentrum</taxon>
    </lineage>
</organism>
<feature type="non-terminal residue" evidence="3">
    <location>
        <position position="167"/>
    </location>
</feature>
<feature type="region of interest" description="Disordered" evidence="1">
    <location>
        <begin position="1"/>
        <end position="22"/>
    </location>
</feature>
<protein>
    <submittedName>
        <fullName evidence="3">Uncharacterized protein</fullName>
    </submittedName>
</protein>
<gene>
    <name evidence="3" type="ORF">PCOR1329_LOCUS61320</name>
</gene>
<keyword evidence="2" id="KW-0812">Transmembrane</keyword>
<dbReference type="Proteomes" id="UP001189429">
    <property type="component" value="Unassembled WGS sequence"/>
</dbReference>
<comment type="caution">
    <text evidence="3">The sequence shown here is derived from an EMBL/GenBank/DDBJ whole genome shotgun (WGS) entry which is preliminary data.</text>
</comment>
<evidence type="ECO:0000256" key="2">
    <source>
        <dbReference type="SAM" id="Phobius"/>
    </source>
</evidence>
<accession>A0ABN9VUH8</accession>
<keyword evidence="2" id="KW-1133">Transmembrane helix</keyword>
<keyword evidence="4" id="KW-1185">Reference proteome</keyword>
<name>A0ABN9VUH8_9DINO</name>
<reference evidence="3" key="1">
    <citation type="submission" date="2023-10" db="EMBL/GenBank/DDBJ databases">
        <authorList>
            <person name="Chen Y."/>
            <person name="Shah S."/>
            <person name="Dougan E. K."/>
            <person name="Thang M."/>
            <person name="Chan C."/>
        </authorList>
    </citation>
    <scope>NUCLEOTIDE SEQUENCE [LARGE SCALE GENOMIC DNA]</scope>
</reference>
<evidence type="ECO:0000313" key="3">
    <source>
        <dbReference type="EMBL" id="CAK0877198.1"/>
    </source>
</evidence>
<sequence>MGLAARSENLPHGTAKAPTRRFPADVPPGFSGTCQEAAGATCPNAQETWDLSAGVYTVSICHLSQFALFEHNVPYVPPDTTTAQGPERGESYDEFAFFPALAGVVAFLVFACGVCYWSCLSQRARRRVTGTEKVAYSDLGIRAIAERVPSQRPGGALRRPPGRPARG</sequence>
<evidence type="ECO:0000313" key="4">
    <source>
        <dbReference type="Proteomes" id="UP001189429"/>
    </source>
</evidence>
<keyword evidence="2" id="KW-0472">Membrane</keyword>
<feature type="transmembrane region" description="Helical" evidence="2">
    <location>
        <begin position="95"/>
        <end position="117"/>
    </location>
</feature>